<protein>
    <submittedName>
        <fullName evidence="2">Uncharacterized protein</fullName>
    </submittedName>
</protein>
<proteinExistence type="predicted"/>
<feature type="region of interest" description="Disordered" evidence="1">
    <location>
        <begin position="93"/>
        <end position="115"/>
    </location>
</feature>
<dbReference type="AlphaFoldDB" id="G0UWH8"/>
<reference evidence="2" key="1">
    <citation type="journal article" date="2012" name="Proc. Natl. Acad. Sci. U.S.A.">
        <title>Antigenic diversity is generated by distinct evolutionary mechanisms in African trypanosome species.</title>
        <authorList>
            <person name="Jackson A.P."/>
            <person name="Berry A."/>
            <person name="Aslett M."/>
            <person name="Allison H.C."/>
            <person name="Burton P."/>
            <person name="Vavrova-Anderson J."/>
            <person name="Brown R."/>
            <person name="Browne H."/>
            <person name="Corton N."/>
            <person name="Hauser H."/>
            <person name="Gamble J."/>
            <person name="Gilderthorp R."/>
            <person name="Marcello L."/>
            <person name="McQuillan J."/>
            <person name="Otto T.D."/>
            <person name="Quail M.A."/>
            <person name="Sanders M.J."/>
            <person name="van Tonder A."/>
            <person name="Ginger M.L."/>
            <person name="Field M.C."/>
            <person name="Barry J.D."/>
            <person name="Hertz-Fowler C."/>
            <person name="Berriman M."/>
        </authorList>
    </citation>
    <scope>NUCLEOTIDE SEQUENCE</scope>
    <source>
        <strain evidence="2">IL3000</strain>
    </source>
</reference>
<dbReference type="VEuPathDB" id="TriTrypDB:TcIL3000_10_5080"/>
<organism evidence="2">
    <name type="scientific">Trypanosoma congolense (strain IL3000)</name>
    <dbReference type="NCBI Taxonomy" id="1068625"/>
    <lineage>
        <taxon>Eukaryota</taxon>
        <taxon>Discoba</taxon>
        <taxon>Euglenozoa</taxon>
        <taxon>Kinetoplastea</taxon>
        <taxon>Metakinetoplastina</taxon>
        <taxon>Trypanosomatida</taxon>
        <taxon>Trypanosomatidae</taxon>
        <taxon>Trypanosoma</taxon>
        <taxon>Nannomonas</taxon>
    </lineage>
</organism>
<evidence type="ECO:0000313" key="2">
    <source>
        <dbReference type="EMBL" id="CCC93744.1"/>
    </source>
</evidence>
<feature type="compositionally biased region" description="Basic and acidic residues" evidence="1">
    <location>
        <begin position="36"/>
        <end position="47"/>
    </location>
</feature>
<accession>G0UWH8</accession>
<evidence type="ECO:0000256" key="1">
    <source>
        <dbReference type="SAM" id="MobiDB-lite"/>
    </source>
</evidence>
<feature type="compositionally biased region" description="Basic and acidic residues" evidence="1">
    <location>
        <begin position="15"/>
        <end position="29"/>
    </location>
</feature>
<feature type="region of interest" description="Disordered" evidence="1">
    <location>
        <begin position="1"/>
        <end position="80"/>
    </location>
</feature>
<feature type="compositionally biased region" description="Basic residues" evidence="1">
    <location>
        <begin position="1"/>
        <end position="11"/>
    </location>
</feature>
<gene>
    <name evidence="2" type="ORF">TCIL3000_10_5080</name>
</gene>
<dbReference type="EMBL" id="HE575323">
    <property type="protein sequence ID" value="CCC93744.1"/>
    <property type="molecule type" value="Genomic_DNA"/>
</dbReference>
<feature type="compositionally biased region" description="Polar residues" evidence="1">
    <location>
        <begin position="48"/>
        <end position="70"/>
    </location>
</feature>
<name>G0UWH8_TRYCI</name>
<sequence length="176" mass="18065">MARKATKKKRAASPENERAGGSDAADGKTSRNVMSKFEEFDVKEILQKEQQASNNTVTTPSADGTGTASGTELAGAGSIRSGDVAPAEVAAEVSGLPAAPHSVSEQIPPGEASVNPADEELVPLPTLQVVPMISRAAEANCGLLKEPAPPATIRRVTQPDVPAPAMPTALMELLCA</sequence>